<feature type="signal peptide" evidence="1">
    <location>
        <begin position="1"/>
        <end position="20"/>
    </location>
</feature>
<dbReference type="RefSeq" id="WP_039683512.1">
    <property type="nucleotide sequence ID" value="NZ_CP010028.1"/>
</dbReference>
<accession>A0A0A7KFL9</accession>
<dbReference type="GO" id="GO:0019898">
    <property type="term" value="C:extrinsic component of membrane"/>
    <property type="evidence" value="ECO:0007669"/>
    <property type="project" value="InterPro"/>
</dbReference>
<organism evidence="3 4">
    <name type="scientific">Deinococcus radiopugnans</name>
    <dbReference type="NCBI Taxonomy" id="57497"/>
    <lineage>
        <taxon>Bacteria</taxon>
        <taxon>Thermotogati</taxon>
        <taxon>Deinococcota</taxon>
        <taxon>Deinococci</taxon>
        <taxon>Deinococcales</taxon>
        <taxon>Deinococcaceae</taxon>
        <taxon>Deinococcus</taxon>
    </lineage>
</organism>
<keyword evidence="1" id="KW-0732">Signal</keyword>
<dbReference type="InterPro" id="IPR002683">
    <property type="entry name" value="PsbP_C"/>
</dbReference>
<dbReference type="Proteomes" id="UP000030634">
    <property type="component" value="Chromosome"/>
</dbReference>
<dbReference type="SUPFAM" id="SSF55724">
    <property type="entry name" value="Mog1p/PsbP-like"/>
    <property type="match status" value="1"/>
</dbReference>
<feature type="chain" id="PRO_5002029174" description="PsbP C-terminal domain-containing protein" evidence="1">
    <location>
        <begin position="21"/>
        <end position="165"/>
    </location>
</feature>
<name>A0A0A7KFL9_9DEIO</name>
<dbReference type="GO" id="GO:0015979">
    <property type="term" value="P:photosynthesis"/>
    <property type="evidence" value="ECO:0007669"/>
    <property type="project" value="InterPro"/>
</dbReference>
<gene>
    <name evidence="3" type="ORF">QR90_07455</name>
</gene>
<dbReference type="InterPro" id="IPR016123">
    <property type="entry name" value="Mog1/PsbP_a/b/a-sand"/>
</dbReference>
<dbReference type="STRING" id="1182571.QR90_07455"/>
<reference evidence="4" key="1">
    <citation type="submission" date="2014-11" db="EMBL/GenBank/DDBJ databases">
        <title>Hymenobacter sp. DG25B genome submission.</title>
        <authorList>
            <person name="Jung H.-Y."/>
            <person name="Kim M.K."/>
            <person name="Srinivasan S."/>
            <person name="Lim S."/>
        </authorList>
    </citation>
    <scope>NUCLEOTIDE SEQUENCE [LARGE SCALE GENOMIC DNA]</scope>
    <source>
        <strain evidence="4">DY59</strain>
    </source>
</reference>
<evidence type="ECO:0000256" key="1">
    <source>
        <dbReference type="SAM" id="SignalP"/>
    </source>
</evidence>
<dbReference type="AlphaFoldDB" id="A0A0A7KFL9"/>
<protein>
    <recommendedName>
        <fullName evidence="2">PsbP C-terminal domain-containing protein</fullName>
    </recommendedName>
</protein>
<dbReference type="Pfam" id="PF01789">
    <property type="entry name" value="PsbP"/>
    <property type="match status" value="1"/>
</dbReference>
<evidence type="ECO:0000313" key="4">
    <source>
        <dbReference type="Proteomes" id="UP000030634"/>
    </source>
</evidence>
<dbReference type="GO" id="GO:0005509">
    <property type="term" value="F:calcium ion binding"/>
    <property type="evidence" value="ECO:0007669"/>
    <property type="project" value="InterPro"/>
</dbReference>
<proteinExistence type="predicted"/>
<dbReference type="KEGG" id="dsw:QR90_07455"/>
<dbReference type="GO" id="GO:0009654">
    <property type="term" value="C:photosystem II oxygen evolving complex"/>
    <property type="evidence" value="ECO:0007669"/>
    <property type="project" value="InterPro"/>
</dbReference>
<evidence type="ECO:0000313" key="3">
    <source>
        <dbReference type="EMBL" id="AIZ44982.1"/>
    </source>
</evidence>
<sequence length="165" mass="17352">MPTKVVLSLAGLTLLGAALAATYTNTENGFSVTPPPGWTQLSVPGVAVAFADKPQGDFTPNLNVAVQPLPAGITLAQYHALSLDQVKKLITDSKIISTRATTLGGAKAQETVYTGRQGQFKLHFISTYAVTGGKAYLVTATTKQGLQAKMTPTNAAFVKSFKLLR</sequence>
<dbReference type="HOGENOM" id="CLU_1608160_0_0_0"/>
<dbReference type="EMBL" id="CP010028">
    <property type="protein sequence ID" value="AIZ44982.1"/>
    <property type="molecule type" value="Genomic_DNA"/>
</dbReference>
<dbReference type="Gene3D" id="3.40.1000.10">
    <property type="entry name" value="Mog1/PsbP, alpha/beta/alpha sandwich"/>
    <property type="match status" value="1"/>
</dbReference>
<evidence type="ECO:0000259" key="2">
    <source>
        <dbReference type="Pfam" id="PF01789"/>
    </source>
</evidence>
<feature type="domain" description="PsbP C-terminal" evidence="2">
    <location>
        <begin position="22"/>
        <end position="162"/>
    </location>
</feature>